<gene>
    <name evidence="3" type="ORF">PGLA2088_LOCUS32353</name>
</gene>
<feature type="region of interest" description="Disordered" evidence="2">
    <location>
        <begin position="599"/>
        <end position="702"/>
    </location>
</feature>
<dbReference type="AlphaFoldDB" id="A0A813KHC6"/>
<feature type="region of interest" description="Disordered" evidence="2">
    <location>
        <begin position="430"/>
        <end position="455"/>
    </location>
</feature>
<sequence length="922" mass="99235">ALDRHYVKRAEYKATVEDKLATLLAHQVLRAETLEKQVSDTVAGQAEHALLIERVSAKLDEEVSSLTPQVIAIKEWLKRLDDREEDRYKEFLQAVQGLEAETVRRDEAQHQSLKALEARLAREEAARQDLGSEVQKVQDFLASDQLKDHVVITCDNALRNYVSKDEMVRELATAADFMVSPVREELARVERELAERTEALENKARSLDREIYEADQRLQAADKELDKKLLELTAEVDTKGPMLHVKEREQELDKRLSEIEGNHDALSQKSTHKIEEVVTRLSEFQVIMQDHEHALEHHAEELNNRATKYDITVCREKIEHCALRERVEKELKDIKSTLSWQSSKLEGQAFGQSLGAGGGGMSLLSSRTGRSRLSRAPSTASSFRAPSPAVSFVPSPAVSLGPQQRSSFSLLDNALVYIDLATIDGAATGKNEADQKSDHQQPTKNGESADGAEAGDLAALGEPAELGEGEEYEEDDEEDQMLMQQQQMMQFLQMHQQQQQQEQGPVAGASEILSLVQQQLECLAQAVMSLGRACLRPPTGKAGGTAATSLAGLAGLPRDARQDYGTELLHHTSSVLYWITNRRAPIDWEPSRLTTMALTALPGPGSGGGSGGWAAASPSPPARNEEFPGPQSPGLGPGPSPGSSNSPRRPHTSPEAPGSAPGSGFRRAHRGLRATGPGNKVDTKPGGRAFPSGGSDWQFRGMSNKDYRGQAAARILAPPPVHHEVALEIAGGGICRGSATSEIFGVGLLHSAASSVMQIVGETEALSPSPSSPRTIAGPGPQSRLTPKSVGGLASPPPSCRAGTPVDGATSILPGARGVDLRDVQSSLRSMWQSEGDASFLQASSPGSSVVLPPLAAAGAVEKADKTPTQEERLQSAINSSRSSPRGTISPSHSFFPSRNTPTPVPEELPDQPSLGHEEDGD</sequence>
<dbReference type="Proteomes" id="UP000626109">
    <property type="component" value="Unassembled WGS sequence"/>
</dbReference>
<protein>
    <submittedName>
        <fullName evidence="3">Uncharacterized protein</fullName>
    </submittedName>
</protein>
<dbReference type="GO" id="GO:0032982">
    <property type="term" value="C:myosin filament"/>
    <property type="evidence" value="ECO:0007669"/>
    <property type="project" value="TreeGrafter"/>
</dbReference>
<feature type="compositionally biased region" description="Basic and acidic residues" evidence="2">
    <location>
        <begin position="862"/>
        <end position="874"/>
    </location>
</feature>
<organism evidence="3 4">
    <name type="scientific">Polarella glacialis</name>
    <name type="common">Dinoflagellate</name>
    <dbReference type="NCBI Taxonomy" id="89957"/>
    <lineage>
        <taxon>Eukaryota</taxon>
        <taxon>Sar</taxon>
        <taxon>Alveolata</taxon>
        <taxon>Dinophyceae</taxon>
        <taxon>Suessiales</taxon>
        <taxon>Suessiaceae</taxon>
        <taxon>Polarella</taxon>
    </lineage>
</organism>
<dbReference type="GO" id="GO:0000146">
    <property type="term" value="F:microfilament motor activity"/>
    <property type="evidence" value="ECO:0007669"/>
    <property type="project" value="TreeGrafter"/>
</dbReference>
<dbReference type="GO" id="GO:0016460">
    <property type="term" value="C:myosin II complex"/>
    <property type="evidence" value="ECO:0007669"/>
    <property type="project" value="TreeGrafter"/>
</dbReference>
<evidence type="ECO:0000313" key="4">
    <source>
        <dbReference type="Proteomes" id="UP000626109"/>
    </source>
</evidence>
<evidence type="ECO:0000256" key="1">
    <source>
        <dbReference type="SAM" id="Coils"/>
    </source>
</evidence>
<keyword evidence="1" id="KW-0175">Coiled coil</keyword>
<feature type="compositionally biased region" description="Low complexity" evidence="2">
    <location>
        <begin position="385"/>
        <end position="398"/>
    </location>
</feature>
<reference evidence="3" key="1">
    <citation type="submission" date="2021-02" db="EMBL/GenBank/DDBJ databases">
        <authorList>
            <person name="Dougan E. K."/>
            <person name="Rhodes N."/>
            <person name="Thang M."/>
            <person name="Chan C."/>
        </authorList>
    </citation>
    <scope>NUCLEOTIDE SEQUENCE</scope>
</reference>
<feature type="non-terminal residue" evidence="3">
    <location>
        <position position="1"/>
    </location>
</feature>
<accession>A0A813KHC6</accession>
<dbReference type="EMBL" id="CAJNNW010030046">
    <property type="protein sequence ID" value="CAE8702233.1"/>
    <property type="molecule type" value="Genomic_DNA"/>
</dbReference>
<feature type="compositionally biased region" description="Basic and acidic residues" evidence="2">
    <location>
        <begin position="431"/>
        <end position="441"/>
    </location>
</feature>
<comment type="caution">
    <text evidence="3">The sequence shown here is derived from an EMBL/GenBank/DDBJ whole genome shotgun (WGS) entry which is preliminary data.</text>
</comment>
<proteinExistence type="predicted"/>
<dbReference type="PANTHER" id="PTHR45615">
    <property type="entry name" value="MYOSIN HEAVY CHAIN, NON-MUSCLE"/>
    <property type="match status" value="1"/>
</dbReference>
<dbReference type="GO" id="GO:0051015">
    <property type="term" value="F:actin filament binding"/>
    <property type="evidence" value="ECO:0007669"/>
    <property type="project" value="TreeGrafter"/>
</dbReference>
<dbReference type="GO" id="GO:0005737">
    <property type="term" value="C:cytoplasm"/>
    <property type="evidence" value="ECO:0007669"/>
    <property type="project" value="TreeGrafter"/>
</dbReference>
<feature type="region of interest" description="Disordered" evidence="2">
    <location>
        <begin position="764"/>
        <end position="814"/>
    </location>
</feature>
<dbReference type="PANTHER" id="PTHR45615:SF40">
    <property type="entry name" value="MYOSIN HEAVY CHAIN, NON-MUSCLE"/>
    <property type="match status" value="1"/>
</dbReference>
<evidence type="ECO:0000256" key="2">
    <source>
        <dbReference type="SAM" id="MobiDB-lite"/>
    </source>
</evidence>
<name>A0A813KHC6_POLGL</name>
<feature type="region of interest" description="Disordered" evidence="2">
    <location>
        <begin position="861"/>
        <end position="922"/>
    </location>
</feature>
<feature type="compositionally biased region" description="Polar residues" evidence="2">
    <location>
        <begin position="876"/>
        <end position="902"/>
    </location>
</feature>
<evidence type="ECO:0000313" key="3">
    <source>
        <dbReference type="EMBL" id="CAE8702233.1"/>
    </source>
</evidence>
<feature type="region of interest" description="Disordered" evidence="2">
    <location>
        <begin position="361"/>
        <end position="398"/>
    </location>
</feature>
<feature type="coiled-coil region" evidence="1">
    <location>
        <begin position="183"/>
        <end position="224"/>
    </location>
</feature>